<dbReference type="InterPro" id="IPR038318">
    <property type="entry name" value="KdpD_sf"/>
</dbReference>
<evidence type="ECO:0000256" key="12">
    <source>
        <dbReference type="ARBA" id="ARBA00023136"/>
    </source>
</evidence>
<gene>
    <name evidence="15" type="ORF">ACFFJC_15815</name>
</gene>
<dbReference type="Gene3D" id="3.40.50.620">
    <property type="entry name" value="HUPs"/>
    <property type="match status" value="1"/>
</dbReference>
<dbReference type="Pfam" id="PF02518">
    <property type="entry name" value="HATPase_c"/>
    <property type="match status" value="1"/>
</dbReference>
<dbReference type="Pfam" id="PF13493">
    <property type="entry name" value="DUF4118"/>
    <property type="match status" value="1"/>
</dbReference>
<evidence type="ECO:0000256" key="13">
    <source>
        <dbReference type="SAM" id="Phobius"/>
    </source>
</evidence>
<dbReference type="SUPFAM" id="SSF55781">
    <property type="entry name" value="GAF domain-like"/>
    <property type="match status" value="1"/>
</dbReference>
<evidence type="ECO:0000256" key="4">
    <source>
        <dbReference type="ARBA" id="ARBA00022553"/>
    </source>
</evidence>
<dbReference type="Gene3D" id="3.40.50.300">
    <property type="entry name" value="P-loop containing nucleotide triphosphate hydrolases"/>
    <property type="match status" value="1"/>
</dbReference>
<keyword evidence="10 13" id="KW-1133">Transmembrane helix</keyword>
<evidence type="ECO:0000256" key="10">
    <source>
        <dbReference type="ARBA" id="ARBA00022989"/>
    </source>
</evidence>
<dbReference type="InterPro" id="IPR025201">
    <property type="entry name" value="KdpD_TM"/>
</dbReference>
<evidence type="ECO:0000256" key="5">
    <source>
        <dbReference type="ARBA" id="ARBA00022679"/>
    </source>
</evidence>
<dbReference type="InterPro" id="IPR003661">
    <property type="entry name" value="HisK_dim/P_dom"/>
</dbReference>
<dbReference type="InterPro" id="IPR003594">
    <property type="entry name" value="HATPase_dom"/>
</dbReference>
<name>A0ABV6CZB5_9SPHN</name>
<dbReference type="InterPro" id="IPR027417">
    <property type="entry name" value="P-loop_NTPase"/>
</dbReference>
<dbReference type="SUPFAM" id="SSF55874">
    <property type="entry name" value="ATPase domain of HSP90 chaperone/DNA topoisomerase II/histidine kinase"/>
    <property type="match status" value="1"/>
</dbReference>
<dbReference type="Gene3D" id="3.30.450.40">
    <property type="match status" value="1"/>
</dbReference>
<keyword evidence="7" id="KW-0547">Nucleotide-binding</keyword>
<dbReference type="SUPFAM" id="SSF47384">
    <property type="entry name" value="Homodimeric domain of signal transducing histidine kinase"/>
    <property type="match status" value="1"/>
</dbReference>
<comment type="subcellular location">
    <subcellularLocation>
        <location evidence="2">Membrane</location>
        <topology evidence="2">Multi-pass membrane protein</topology>
    </subcellularLocation>
</comment>
<dbReference type="EMBL" id="JBHLWK010000019">
    <property type="protein sequence ID" value="MFC0205732.1"/>
    <property type="molecule type" value="Genomic_DNA"/>
</dbReference>
<dbReference type="InterPro" id="IPR003852">
    <property type="entry name" value="Sig_transdc_His_kinase_KdpD_N"/>
</dbReference>
<dbReference type="SMART" id="SM00387">
    <property type="entry name" value="HATPase_c"/>
    <property type="match status" value="1"/>
</dbReference>
<evidence type="ECO:0000256" key="7">
    <source>
        <dbReference type="ARBA" id="ARBA00022741"/>
    </source>
</evidence>
<dbReference type="EC" id="2.7.13.3" evidence="3"/>
<keyword evidence="12 13" id="KW-0472">Membrane</keyword>
<feature type="domain" description="Histidine kinase" evidence="14">
    <location>
        <begin position="673"/>
        <end position="883"/>
    </location>
</feature>
<dbReference type="InterPro" id="IPR036890">
    <property type="entry name" value="HATPase_C_sf"/>
</dbReference>
<proteinExistence type="predicted"/>
<reference evidence="15 16" key="1">
    <citation type="submission" date="2024-09" db="EMBL/GenBank/DDBJ databases">
        <authorList>
            <person name="Sun Q."/>
            <person name="Mori K."/>
        </authorList>
    </citation>
    <scope>NUCLEOTIDE SEQUENCE [LARGE SCALE GENOMIC DNA]</scope>
    <source>
        <strain evidence="15 16">CCM 7706</strain>
    </source>
</reference>
<dbReference type="PRINTS" id="PR00344">
    <property type="entry name" value="BCTRLSENSOR"/>
</dbReference>
<dbReference type="Pfam" id="PF00512">
    <property type="entry name" value="HisKA"/>
    <property type="match status" value="1"/>
</dbReference>
<dbReference type="CDD" id="cd00075">
    <property type="entry name" value="HATPase"/>
    <property type="match status" value="1"/>
</dbReference>
<evidence type="ECO:0000256" key="9">
    <source>
        <dbReference type="ARBA" id="ARBA00022840"/>
    </source>
</evidence>
<evidence type="ECO:0000256" key="2">
    <source>
        <dbReference type="ARBA" id="ARBA00004141"/>
    </source>
</evidence>
<dbReference type="InterPro" id="IPR052023">
    <property type="entry name" value="Histidine_kinase_KdpD"/>
</dbReference>
<keyword evidence="11" id="KW-0902">Two-component regulatory system</keyword>
<evidence type="ECO:0000313" key="16">
    <source>
        <dbReference type="Proteomes" id="UP001589798"/>
    </source>
</evidence>
<dbReference type="CDD" id="cd00082">
    <property type="entry name" value="HisKA"/>
    <property type="match status" value="1"/>
</dbReference>
<keyword evidence="6 13" id="KW-0812">Transmembrane</keyword>
<comment type="caution">
    <text evidence="15">The sequence shown here is derived from an EMBL/GenBank/DDBJ whole genome shotgun (WGS) entry which is preliminary data.</text>
</comment>
<dbReference type="Proteomes" id="UP001589798">
    <property type="component" value="Unassembled WGS sequence"/>
</dbReference>
<evidence type="ECO:0000256" key="1">
    <source>
        <dbReference type="ARBA" id="ARBA00000085"/>
    </source>
</evidence>
<dbReference type="InterPro" id="IPR005467">
    <property type="entry name" value="His_kinase_dom"/>
</dbReference>
<dbReference type="Gene3D" id="1.20.120.620">
    <property type="entry name" value="Backbone structure of the membrane domain of e. Coli histidine kinase receptor kdpd"/>
    <property type="match status" value="1"/>
</dbReference>
<organism evidence="15 16">
    <name type="scientific">Novosphingobium soli</name>
    <dbReference type="NCBI Taxonomy" id="574956"/>
    <lineage>
        <taxon>Bacteria</taxon>
        <taxon>Pseudomonadati</taxon>
        <taxon>Pseudomonadota</taxon>
        <taxon>Alphaproteobacteria</taxon>
        <taxon>Sphingomonadales</taxon>
        <taxon>Sphingomonadaceae</taxon>
        <taxon>Novosphingobium</taxon>
    </lineage>
</organism>
<dbReference type="Pfam" id="PF01590">
    <property type="entry name" value="GAF"/>
    <property type="match status" value="1"/>
</dbReference>
<dbReference type="InterPro" id="IPR014729">
    <property type="entry name" value="Rossmann-like_a/b/a_fold"/>
</dbReference>
<evidence type="ECO:0000256" key="11">
    <source>
        <dbReference type="ARBA" id="ARBA00023012"/>
    </source>
</evidence>
<dbReference type="RefSeq" id="WP_379488459.1">
    <property type="nucleotide sequence ID" value="NZ_JBHLWK010000019.1"/>
</dbReference>
<dbReference type="Gene3D" id="3.30.565.10">
    <property type="entry name" value="Histidine kinase-like ATPase, C-terminal domain"/>
    <property type="match status" value="1"/>
</dbReference>
<evidence type="ECO:0000256" key="8">
    <source>
        <dbReference type="ARBA" id="ARBA00022777"/>
    </source>
</evidence>
<dbReference type="PANTHER" id="PTHR45569">
    <property type="entry name" value="SENSOR PROTEIN KDPD"/>
    <property type="match status" value="1"/>
</dbReference>
<evidence type="ECO:0000259" key="14">
    <source>
        <dbReference type="PROSITE" id="PS50109"/>
    </source>
</evidence>
<keyword evidence="9" id="KW-0067">ATP-binding</keyword>
<dbReference type="InterPro" id="IPR004358">
    <property type="entry name" value="Sig_transdc_His_kin-like_C"/>
</dbReference>
<evidence type="ECO:0000313" key="15">
    <source>
        <dbReference type="EMBL" id="MFC0205732.1"/>
    </source>
</evidence>
<dbReference type="InterPro" id="IPR029016">
    <property type="entry name" value="GAF-like_dom_sf"/>
</dbReference>
<comment type="catalytic activity">
    <reaction evidence="1">
        <text>ATP + protein L-histidine = ADP + protein N-phospho-L-histidine.</text>
        <dbReference type="EC" id="2.7.13.3"/>
    </reaction>
</comment>
<keyword evidence="4" id="KW-0597">Phosphoprotein</keyword>
<evidence type="ECO:0000256" key="6">
    <source>
        <dbReference type="ARBA" id="ARBA00022692"/>
    </source>
</evidence>
<accession>A0ABV6CZB5</accession>
<dbReference type="PANTHER" id="PTHR45569:SF1">
    <property type="entry name" value="SENSOR PROTEIN KDPD"/>
    <property type="match status" value="1"/>
</dbReference>
<keyword evidence="8" id="KW-0418">Kinase</keyword>
<dbReference type="Gene3D" id="1.10.287.130">
    <property type="match status" value="1"/>
</dbReference>
<dbReference type="InterPro" id="IPR003018">
    <property type="entry name" value="GAF"/>
</dbReference>
<sequence>MTEPDRPSPEALLRAAAQEGRGRLKVFLGAAPGVGKTWEMLSEGHERREAGVDVVVGVVETHGRRDTEALVGGHEVIPRRAVDHRGHALGEMDIDAILERRPALVLVDELAHTNAPGSRHPKRYQDVEELLGAGIDVYSTLNIQHVESLNDVVASFTRVRVRETVPDGVLEQAEIEVVDIPPDELIERLKDGKVYVPHEASRALGHFFSKSNLTALRELALRRAAQAVDAQMLEHLRANALAGTFAVGERILVAVSEQPHAAGLVRAGKRMADALKAPWSAVHIETRRDRQFDDDDRRRLADTLALASRLGASTASIPAVDVAEGLRGFAREARATQIVIGKSARSWLFERRHGSVVDRLVRTLGDVAIHVLPAAPASAEPRRRPSRRGIDWGRPAHYLWALLAVAAVTVLGRLLLERLDLGNVALLFLMPVMFAAATFGVRAGLFAGLASSLAYNFFFLPPTGTLSVSNPENVISILVLLGVALVTSQFAARVRAQADLAATSARQNAALASFSRQLTVAAGREELLQAICAEVARLLDVRTVLLLPSADGPVLSAAYPPEDRLEQIEQAAAQWAMDNGQPAGRGSATLTASDWLFHPLRAARAGSGRGVLGVLGIARADAGEPLRSDEVPLLTSLLDQASIAFDRMMLEEENLAAQAAGERDRLRSALLSSVSHDLRTPLTTILSAAQEMQSHPAPELAETIGTEARRLDRFVSNLLDMARVEAGALPMKPEATDLFDAVASAVHDTRAALHGHAVEVDIPPNVPLVKLDPVLLHHCLINLLDNAGRYADPGTPVTVRCRRRPDALLLSVVDQGRGIPPGQEKRVFETFTRLDGSDRVRQGTGLGLAIVKAFAEAMGLSVEAAGNPDAPGACFTLRIPQALIMARPQDPEGG</sequence>
<evidence type="ECO:0000256" key="3">
    <source>
        <dbReference type="ARBA" id="ARBA00012438"/>
    </source>
</evidence>
<dbReference type="SMART" id="SM00388">
    <property type="entry name" value="HisKA"/>
    <property type="match status" value="1"/>
</dbReference>
<dbReference type="CDD" id="cd01987">
    <property type="entry name" value="USP_KdpD-like"/>
    <property type="match status" value="1"/>
</dbReference>
<feature type="transmembrane region" description="Helical" evidence="13">
    <location>
        <begin position="397"/>
        <end position="416"/>
    </location>
</feature>
<feature type="transmembrane region" description="Helical" evidence="13">
    <location>
        <begin position="428"/>
        <end position="454"/>
    </location>
</feature>
<dbReference type="Pfam" id="PF02702">
    <property type="entry name" value="KdpD"/>
    <property type="match status" value="1"/>
</dbReference>
<dbReference type="InterPro" id="IPR036097">
    <property type="entry name" value="HisK_dim/P_sf"/>
</dbReference>
<dbReference type="PROSITE" id="PS50109">
    <property type="entry name" value="HIS_KIN"/>
    <property type="match status" value="1"/>
</dbReference>
<dbReference type="SUPFAM" id="SSF52402">
    <property type="entry name" value="Adenine nucleotide alpha hydrolases-like"/>
    <property type="match status" value="1"/>
</dbReference>
<protein>
    <recommendedName>
        <fullName evidence="3">histidine kinase</fullName>
        <ecNumber evidence="3">2.7.13.3</ecNumber>
    </recommendedName>
</protein>
<keyword evidence="16" id="KW-1185">Reference proteome</keyword>
<keyword evidence="5" id="KW-0808">Transferase</keyword>